<accession>A0AAV7KVI0</accession>
<dbReference type="AlphaFoldDB" id="A0AAV7KVI0"/>
<evidence type="ECO:0000313" key="2">
    <source>
        <dbReference type="Proteomes" id="UP001066276"/>
    </source>
</evidence>
<dbReference type="EMBL" id="JANPWB010000016">
    <property type="protein sequence ID" value="KAJ1080173.1"/>
    <property type="molecule type" value="Genomic_DNA"/>
</dbReference>
<name>A0AAV7KVI0_PLEWA</name>
<dbReference type="Proteomes" id="UP001066276">
    <property type="component" value="Chromosome 12"/>
</dbReference>
<organism evidence="1 2">
    <name type="scientific">Pleurodeles waltl</name>
    <name type="common">Iberian ribbed newt</name>
    <dbReference type="NCBI Taxonomy" id="8319"/>
    <lineage>
        <taxon>Eukaryota</taxon>
        <taxon>Metazoa</taxon>
        <taxon>Chordata</taxon>
        <taxon>Craniata</taxon>
        <taxon>Vertebrata</taxon>
        <taxon>Euteleostomi</taxon>
        <taxon>Amphibia</taxon>
        <taxon>Batrachia</taxon>
        <taxon>Caudata</taxon>
        <taxon>Salamandroidea</taxon>
        <taxon>Salamandridae</taxon>
        <taxon>Pleurodelinae</taxon>
        <taxon>Pleurodeles</taxon>
    </lineage>
</organism>
<gene>
    <name evidence="1" type="ORF">NDU88_000393</name>
</gene>
<comment type="caution">
    <text evidence="1">The sequence shown here is derived from an EMBL/GenBank/DDBJ whole genome shotgun (WGS) entry which is preliminary data.</text>
</comment>
<evidence type="ECO:0000313" key="1">
    <source>
        <dbReference type="EMBL" id="KAJ1080173.1"/>
    </source>
</evidence>
<protein>
    <submittedName>
        <fullName evidence="1">Uncharacterized protein</fullName>
    </submittedName>
</protein>
<reference evidence="1" key="1">
    <citation type="journal article" date="2022" name="bioRxiv">
        <title>Sequencing and chromosome-scale assembly of the giantPleurodeles waltlgenome.</title>
        <authorList>
            <person name="Brown T."/>
            <person name="Elewa A."/>
            <person name="Iarovenko S."/>
            <person name="Subramanian E."/>
            <person name="Araus A.J."/>
            <person name="Petzold A."/>
            <person name="Susuki M."/>
            <person name="Suzuki K.-i.T."/>
            <person name="Hayashi T."/>
            <person name="Toyoda A."/>
            <person name="Oliveira C."/>
            <person name="Osipova E."/>
            <person name="Leigh N.D."/>
            <person name="Simon A."/>
            <person name="Yun M.H."/>
        </authorList>
    </citation>
    <scope>NUCLEOTIDE SEQUENCE</scope>
    <source>
        <strain evidence="1">20211129_DDA</strain>
        <tissue evidence="1">Liver</tissue>
    </source>
</reference>
<proteinExistence type="predicted"/>
<keyword evidence="2" id="KW-1185">Reference proteome</keyword>
<sequence length="76" mass="8372">MPTAGSSHLRPGVRRFFQPITGPLAPACDFRRQARLALLRTRTGEKGACLCKCGDLLSKSSRRAEWIPPLPAEDHT</sequence>